<dbReference type="EMBL" id="MCFJ01000009">
    <property type="protein sequence ID" value="ORY62273.1"/>
    <property type="molecule type" value="Genomic_DNA"/>
</dbReference>
<dbReference type="RefSeq" id="XP_040714109.1">
    <property type="nucleotide sequence ID" value="XM_040854359.1"/>
</dbReference>
<evidence type="ECO:0000313" key="2">
    <source>
        <dbReference type="Proteomes" id="UP000193689"/>
    </source>
</evidence>
<evidence type="ECO:0000313" key="1">
    <source>
        <dbReference type="EMBL" id="ORY62273.1"/>
    </source>
</evidence>
<sequence length="102" mass="12245">MLKRITDELETSIFLLLYIAIRTQEGTSLDLCEKDERLFFFFFNEHFMNGTKRIDDGRTDGGFGIQLRILTYPRRANRWGLAPYDRNWRFFLSDPWAQKVMI</sequence>
<proteinExistence type="predicted"/>
<name>A0A1Y2DSL4_9PEZI</name>
<gene>
    <name evidence="1" type="ORF">BCR38DRAFT_236296</name>
</gene>
<keyword evidence="2" id="KW-1185">Reference proteome</keyword>
<dbReference type="InParanoid" id="A0A1Y2DSL4"/>
<dbReference type="GeneID" id="63770571"/>
<organism evidence="1 2">
    <name type="scientific">Pseudomassariella vexata</name>
    <dbReference type="NCBI Taxonomy" id="1141098"/>
    <lineage>
        <taxon>Eukaryota</taxon>
        <taxon>Fungi</taxon>
        <taxon>Dikarya</taxon>
        <taxon>Ascomycota</taxon>
        <taxon>Pezizomycotina</taxon>
        <taxon>Sordariomycetes</taxon>
        <taxon>Xylariomycetidae</taxon>
        <taxon>Amphisphaeriales</taxon>
        <taxon>Pseudomassariaceae</taxon>
        <taxon>Pseudomassariella</taxon>
    </lineage>
</organism>
<accession>A0A1Y2DSL4</accession>
<dbReference type="AlphaFoldDB" id="A0A1Y2DSL4"/>
<protein>
    <submittedName>
        <fullName evidence="1">Uncharacterized protein</fullName>
    </submittedName>
</protein>
<reference evidence="1 2" key="1">
    <citation type="submission" date="2016-07" db="EMBL/GenBank/DDBJ databases">
        <title>Pervasive Adenine N6-methylation of Active Genes in Fungi.</title>
        <authorList>
            <consortium name="DOE Joint Genome Institute"/>
            <person name="Mondo S.J."/>
            <person name="Dannebaum R.O."/>
            <person name="Kuo R.C."/>
            <person name="Labutti K."/>
            <person name="Haridas S."/>
            <person name="Kuo A."/>
            <person name="Salamov A."/>
            <person name="Ahrendt S.R."/>
            <person name="Lipzen A."/>
            <person name="Sullivan W."/>
            <person name="Andreopoulos W.B."/>
            <person name="Clum A."/>
            <person name="Lindquist E."/>
            <person name="Daum C."/>
            <person name="Ramamoorthy G.K."/>
            <person name="Gryganskyi A."/>
            <person name="Culley D."/>
            <person name="Magnuson J.K."/>
            <person name="James T.Y."/>
            <person name="O'Malley M.A."/>
            <person name="Stajich J.E."/>
            <person name="Spatafora J.W."/>
            <person name="Visel A."/>
            <person name="Grigoriev I.V."/>
        </authorList>
    </citation>
    <scope>NUCLEOTIDE SEQUENCE [LARGE SCALE GENOMIC DNA]</scope>
    <source>
        <strain evidence="1 2">CBS 129021</strain>
    </source>
</reference>
<dbReference type="Proteomes" id="UP000193689">
    <property type="component" value="Unassembled WGS sequence"/>
</dbReference>
<comment type="caution">
    <text evidence="1">The sequence shown here is derived from an EMBL/GenBank/DDBJ whole genome shotgun (WGS) entry which is preliminary data.</text>
</comment>